<dbReference type="SUPFAM" id="SSF56112">
    <property type="entry name" value="Protein kinase-like (PK-like)"/>
    <property type="match status" value="1"/>
</dbReference>
<gene>
    <name evidence="5" type="ORF">PMG71_09950</name>
</gene>
<dbReference type="RefSeq" id="WP_283753504.1">
    <property type="nucleotide sequence ID" value="NZ_JAQOSP010000066.1"/>
</dbReference>
<keyword evidence="3" id="KW-0812">Transmembrane</keyword>
<dbReference type="PROSITE" id="PS00108">
    <property type="entry name" value="PROTEIN_KINASE_ST"/>
    <property type="match status" value="1"/>
</dbReference>
<evidence type="ECO:0000313" key="6">
    <source>
        <dbReference type="Proteomes" id="UP001235303"/>
    </source>
</evidence>
<keyword evidence="1" id="KW-0547">Nucleotide-binding</keyword>
<feature type="domain" description="Protein kinase" evidence="4">
    <location>
        <begin position="20"/>
        <end position="275"/>
    </location>
</feature>
<comment type="caution">
    <text evidence="5">The sequence shown here is derived from an EMBL/GenBank/DDBJ whole genome shotgun (WGS) entry which is preliminary data.</text>
</comment>
<reference evidence="5 6" key="1">
    <citation type="submission" date="2023-01" db="EMBL/GenBank/DDBJ databases">
        <title>Novel diversity within Roseofilum (Cyanobacteria; Desertifilaceae) from marine benthic mats with descriptions of four novel species.</title>
        <authorList>
            <person name="Wang Y."/>
            <person name="Berthold D.E."/>
            <person name="Hu J."/>
            <person name="Lefler F.W."/>
            <person name="Laughinghouse H.D. IV."/>
        </authorList>
    </citation>
    <scope>NUCLEOTIDE SEQUENCE [LARGE SCALE GENOMIC DNA]</scope>
    <source>
        <strain evidence="5 6">BLCC-M154</strain>
    </source>
</reference>
<dbReference type="PROSITE" id="PS50011">
    <property type="entry name" value="PROTEIN_KINASE_DOM"/>
    <property type="match status" value="1"/>
</dbReference>
<dbReference type="Gene3D" id="1.10.510.10">
    <property type="entry name" value="Transferase(Phosphotransferase) domain 1"/>
    <property type="match status" value="1"/>
</dbReference>
<feature type="transmembrane region" description="Helical" evidence="3">
    <location>
        <begin position="351"/>
        <end position="375"/>
    </location>
</feature>
<dbReference type="Proteomes" id="UP001235303">
    <property type="component" value="Unassembled WGS sequence"/>
</dbReference>
<dbReference type="EMBL" id="JAQOSP010000066">
    <property type="protein sequence ID" value="MDJ1169748.1"/>
    <property type="molecule type" value="Genomic_DNA"/>
</dbReference>
<sequence length="460" mass="52114">MLQPEQTLSVQSTSSQLLEYQLHRKLGRTAAGRQTWLATDLSSHEPVTLKLLAFNPQMEWDELKLFEREAQVLQALDHPCIPQYRDYFSLDREMGGGIPWFGLVQQYIPGASLQERLENGGRFSEEYVKEIAASVLKILIYLHGLSPPVLHRDIKPSNIILGEDGQVYLVDFGAVQSQAAVTGVTFTVVGTSGYAPLEQFWGRAVAASDLYALGATLIHVATGVAPVDLPHRENRIQFRDRSPFNPYLITWIEKMTDPALEKRFSNAQEAFDQLYNQPVGVERTDSPKFRQVPKPENTLIYIWRSPKTLKLEIPSRFQRNSVRTVALVLISLIITRGIFMGAFTLLRNPLIWLIVFLAIVALVLFFAASETEVIFEREQFKIERKLWGWSYITHSGLSEQLMGAFIHHENSSTIVKLHCQNYTGEYTYAIAAGLSPNEAAWVAHEIQDWLYSQSEVSDGE</sequence>
<organism evidence="5 6">
    <name type="scientific">Roseofilum acuticapitatum BLCC-M154</name>
    <dbReference type="NCBI Taxonomy" id="3022444"/>
    <lineage>
        <taxon>Bacteria</taxon>
        <taxon>Bacillati</taxon>
        <taxon>Cyanobacteriota</taxon>
        <taxon>Cyanophyceae</taxon>
        <taxon>Desertifilales</taxon>
        <taxon>Desertifilaceae</taxon>
        <taxon>Roseofilum</taxon>
        <taxon>Roseofilum acuticapitatum</taxon>
    </lineage>
</organism>
<evidence type="ECO:0000259" key="4">
    <source>
        <dbReference type="PROSITE" id="PS50011"/>
    </source>
</evidence>
<dbReference type="InterPro" id="IPR008271">
    <property type="entry name" value="Ser/Thr_kinase_AS"/>
</dbReference>
<dbReference type="CDD" id="cd14014">
    <property type="entry name" value="STKc_PknB_like"/>
    <property type="match status" value="1"/>
</dbReference>
<dbReference type="PANTHER" id="PTHR24363">
    <property type="entry name" value="SERINE/THREONINE PROTEIN KINASE"/>
    <property type="match status" value="1"/>
</dbReference>
<evidence type="ECO:0000256" key="1">
    <source>
        <dbReference type="ARBA" id="ARBA00022741"/>
    </source>
</evidence>
<keyword evidence="6" id="KW-1185">Reference proteome</keyword>
<keyword evidence="5" id="KW-0808">Transferase</keyword>
<feature type="transmembrane region" description="Helical" evidence="3">
    <location>
        <begin position="325"/>
        <end position="345"/>
    </location>
</feature>
<proteinExistence type="predicted"/>
<dbReference type="Pfam" id="PF00069">
    <property type="entry name" value="Pkinase"/>
    <property type="match status" value="1"/>
</dbReference>
<accession>A0ABT7AUK0</accession>
<keyword evidence="3" id="KW-0472">Membrane</keyword>
<evidence type="ECO:0000256" key="3">
    <source>
        <dbReference type="SAM" id="Phobius"/>
    </source>
</evidence>
<keyword evidence="3" id="KW-1133">Transmembrane helix</keyword>
<dbReference type="GO" id="GO:0016301">
    <property type="term" value="F:kinase activity"/>
    <property type="evidence" value="ECO:0007669"/>
    <property type="project" value="UniProtKB-KW"/>
</dbReference>
<dbReference type="InterPro" id="IPR000719">
    <property type="entry name" value="Prot_kinase_dom"/>
</dbReference>
<evidence type="ECO:0000313" key="5">
    <source>
        <dbReference type="EMBL" id="MDJ1169748.1"/>
    </source>
</evidence>
<keyword evidence="2" id="KW-0067">ATP-binding</keyword>
<protein>
    <submittedName>
        <fullName evidence="5">Serine/threonine-protein kinase</fullName>
    </submittedName>
</protein>
<keyword evidence="5" id="KW-0418">Kinase</keyword>
<dbReference type="InterPro" id="IPR011009">
    <property type="entry name" value="Kinase-like_dom_sf"/>
</dbReference>
<dbReference type="SMART" id="SM00220">
    <property type="entry name" value="S_TKc"/>
    <property type="match status" value="1"/>
</dbReference>
<dbReference type="PANTHER" id="PTHR24363:SF7">
    <property type="entry name" value="SERINE_THREONINE-PROTEIN KINASE-LIKE PROTEIN E"/>
    <property type="match status" value="1"/>
</dbReference>
<name>A0ABT7AUK0_9CYAN</name>
<evidence type="ECO:0000256" key="2">
    <source>
        <dbReference type="ARBA" id="ARBA00022840"/>
    </source>
</evidence>